<dbReference type="EMBL" id="JAPTMU010000011">
    <property type="protein sequence ID" value="KAJ4935815.1"/>
    <property type="molecule type" value="Genomic_DNA"/>
</dbReference>
<reference evidence="3" key="1">
    <citation type="submission" date="2022-11" db="EMBL/GenBank/DDBJ databases">
        <title>Chromosome-level genome of Pogonophryne albipinna.</title>
        <authorList>
            <person name="Jo E."/>
        </authorList>
    </citation>
    <scope>NUCLEOTIDE SEQUENCE</scope>
    <source>
        <strain evidence="3">SGF0006</strain>
        <tissue evidence="3">Muscle</tissue>
    </source>
</reference>
<protein>
    <submittedName>
        <fullName evidence="3">Uncharacterized protein</fullName>
    </submittedName>
</protein>
<evidence type="ECO:0000313" key="3">
    <source>
        <dbReference type="EMBL" id="KAJ4935815.1"/>
    </source>
</evidence>
<keyword evidence="4" id="KW-1185">Reference proteome</keyword>
<organism evidence="3 4">
    <name type="scientific">Pogonophryne albipinna</name>
    <dbReference type="NCBI Taxonomy" id="1090488"/>
    <lineage>
        <taxon>Eukaryota</taxon>
        <taxon>Metazoa</taxon>
        <taxon>Chordata</taxon>
        <taxon>Craniata</taxon>
        <taxon>Vertebrata</taxon>
        <taxon>Euteleostomi</taxon>
        <taxon>Actinopterygii</taxon>
        <taxon>Neopterygii</taxon>
        <taxon>Teleostei</taxon>
        <taxon>Neoteleostei</taxon>
        <taxon>Acanthomorphata</taxon>
        <taxon>Eupercaria</taxon>
        <taxon>Perciformes</taxon>
        <taxon>Notothenioidei</taxon>
        <taxon>Pogonophryne</taxon>
    </lineage>
</organism>
<feature type="chain" id="PRO_5042023344" evidence="2">
    <location>
        <begin position="23"/>
        <end position="262"/>
    </location>
</feature>
<sequence>MALVRAPVVWVVLSWAYAPLQTWHPSWLPPPQDLSTSRLQEVSSVSLSDRSLSASNGLTFLLPADSALSVNFRSSFLPLKPRGQQPSTPERRCLVVAECRVDCWSGCQTAYTRPNVQLFTGSMPRGVLGVCSAGSEAASWAFWKSQTDGHKQSLKGPVTGVGGSDGGSAKERNDPMDIFLPSSIFSEESLHKKGFVTVPNLSPVSCKQVKCTAQRLLPPLLAALTQPSKCRVAIAICYIAYLSVSVPRNNRGLSLPPAFISG</sequence>
<dbReference type="Proteomes" id="UP001219934">
    <property type="component" value="Unassembled WGS sequence"/>
</dbReference>
<proteinExistence type="predicted"/>
<keyword evidence="2" id="KW-0732">Signal</keyword>
<feature type="signal peptide" evidence="2">
    <location>
        <begin position="1"/>
        <end position="22"/>
    </location>
</feature>
<evidence type="ECO:0000256" key="1">
    <source>
        <dbReference type="SAM" id="MobiDB-lite"/>
    </source>
</evidence>
<feature type="region of interest" description="Disordered" evidence="1">
    <location>
        <begin position="151"/>
        <end position="172"/>
    </location>
</feature>
<comment type="caution">
    <text evidence="3">The sequence shown here is derived from an EMBL/GenBank/DDBJ whole genome shotgun (WGS) entry which is preliminary data.</text>
</comment>
<gene>
    <name evidence="3" type="ORF">JOQ06_017342</name>
</gene>
<dbReference type="AlphaFoldDB" id="A0AAD6B110"/>
<accession>A0AAD6B110</accession>
<evidence type="ECO:0000256" key="2">
    <source>
        <dbReference type="SAM" id="SignalP"/>
    </source>
</evidence>
<evidence type="ECO:0000313" key="4">
    <source>
        <dbReference type="Proteomes" id="UP001219934"/>
    </source>
</evidence>
<feature type="non-terminal residue" evidence="3">
    <location>
        <position position="1"/>
    </location>
</feature>
<name>A0AAD6B110_9TELE</name>